<dbReference type="Gene3D" id="3.10.310.70">
    <property type="match status" value="1"/>
</dbReference>
<protein>
    <submittedName>
        <fullName evidence="1">Amidohydrolase</fullName>
    </submittedName>
</protein>
<feature type="non-terminal residue" evidence="1">
    <location>
        <position position="133"/>
    </location>
</feature>
<accession>A0A348WIU4</accession>
<dbReference type="InterPro" id="IPR011059">
    <property type="entry name" value="Metal-dep_hydrolase_composite"/>
</dbReference>
<dbReference type="AlphaFoldDB" id="A0A348WIU4"/>
<evidence type="ECO:0000313" key="1">
    <source>
        <dbReference type="EMBL" id="HAR54456.1"/>
    </source>
</evidence>
<evidence type="ECO:0000313" key="2">
    <source>
        <dbReference type="Proteomes" id="UP000264719"/>
    </source>
</evidence>
<dbReference type="Gene3D" id="3.20.20.140">
    <property type="entry name" value="Metal-dependent hydrolases"/>
    <property type="match status" value="1"/>
</dbReference>
<sequence length="133" mass="14645">MTEITVFEARKILTMDPNRPEATHVAVRDGYILAVGDAACADQWGEVRHDPSLADKVLTPGFVEGHAHIMASAMWSYAYCGYHDRTDPDGRLWPGRQTIEEVVAGLKDYAATLPEGAPVVGWGFDPIFLTSER</sequence>
<name>A0A348WIU4_9RHOB</name>
<gene>
    <name evidence="1" type="ORF">DCS45_21660</name>
</gene>
<dbReference type="Proteomes" id="UP000264719">
    <property type="component" value="Unassembled WGS sequence"/>
</dbReference>
<organism evidence="1 2">
    <name type="scientific">Roseovarius nubinhibens</name>
    <dbReference type="NCBI Taxonomy" id="314263"/>
    <lineage>
        <taxon>Bacteria</taxon>
        <taxon>Pseudomonadati</taxon>
        <taxon>Pseudomonadota</taxon>
        <taxon>Alphaproteobacteria</taxon>
        <taxon>Rhodobacterales</taxon>
        <taxon>Roseobacteraceae</taxon>
        <taxon>Roseovarius</taxon>
    </lineage>
</organism>
<proteinExistence type="predicted"/>
<comment type="caution">
    <text evidence="1">The sequence shown here is derived from an EMBL/GenBank/DDBJ whole genome shotgun (WGS) entry which is preliminary data.</text>
</comment>
<dbReference type="SUPFAM" id="SSF51338">
    <property type="entry name" value="Composite domain of metallo-dependent hydrolases"/>
    <property type="match status" value="1"/>
</dbReference>
<dbReference type="PANTHER" id="PTHR22642">
    <property type="entry name" value="IMIDAZOLONEPROPIONASE"/>
    <property type="match status" value="1"/>
</dbReference>
<reference evidence="1 2" key="1">
    <citation type="journal article" date="2018" name="Nat. Biotechnol.">
        <title>A standardized bacterial taxonomy based on genome phylogeny substantially revises the tree of life.</title>
        <authorList>
            <person name="Parks D.H."/>
            <person name="Chuvochina M."/>
            <person name="Waite D.W."/>
            <person name="Rinke C."/>
            <person name="Skarshewski A."/>
            <person name="Chaumeil P.A."/>
            <person name="Hugenholtz P."/>
        </authorList>
    </citation>
    <scope>NUCLEOTIDE SEQUENCE [LARGE SCALE GENOMIC DNA]</scope>
    <source>
        <strain evidence="1">UBA9169</strain>
    </source>
</reference>
<keyword evidence="1" id="KW-0378">Hydrolase</keyword>
<dbReference type="PANTHER" id="PTHR22642:SF2">
    <property type="entry name" value="PROTEIN LONG AFTER FAR-RED 3"/>
    <property type="match status" value="1"/>
</dbReference>
<dbReference type="GO" id="GO:0016810">
    <property type="term" value="F:hydrolase activity, acting on carbon-nitrogen (but not peptide) bonds"/>
    <property type="evidence" value="ECO:0007669"/>
    <property type="project" value="InterPro"/>
</dbReference>
<dbReference type="EMBL" id="DMVW01000205">
    <property type="protein sequence ID" value="HAR54456.1"/>
    <property type="molecule type" value="Genomic_DNA"/>
</dbReference>
<dbReference type="Gene3D" id="2.30.40.10">
    <property type="entry name" value="Urease, subunit C, domain 1"/>
    <property type="match status" value="1"/>
</dbReference>